<feature type="signal peptide" evidence="1">
    <location>
        <begin position="1"/>
        <end position="33"/>
    </location>
</feature>
<proteinExistence type="predicted"/>
<reference evidence="3" key="1">
    <citation type="submission" date="2015-07" db="EMBL/GenBank/DDBJ databases">
        <title>MeaNS - Measles Nucleotide Surveillance Program.</title>
        <authorList>
            <person name="Tran T."/>
            <person name="Druce J."/>
        </authorList>
    </citation>
    <scope>NUCLEOTIDE SEQUENCE</scope>
    <source>
        <strain evidence="3">UCB-OBI-ISO-001</strain>
        <tissue evidence="3">Gonad</tissue>
    </source>
</reference>
<evidence type="ECO:0000256" key="1">
    <source>
        <dbReference type="SAM" id="SignalP"/>
    </source>
</evidence>
<gene>
    <name evidence="3" type="ORF">OCBIM_22039744mg</name>
</gene>
<protein>
    <recommendedName>
        <fullName evidence="2">Apple domain-containing protein</fullName>
    </recommendedName>
</protein>
<keyword evidence="1" id="KW-0732">Signal</keyword>
<feature type="domain" description="Apple" evidence="2">
    <location>
        <begin position="37"/>
        <end position="106"/>
    </location>
</feature>
<dbReference type="AlphaFoldDB" id="A0A0L8G5H6"/>
<evidence type="ECO:0000259" key="2">
    <source>
        <dbReference type="PROSITE" id="PS50948"/>
    </source>
</evidence>
<sequence length="117" mass="13178">MNLKGMETSIQYHFILILLPALTLVHFATPIAAKPECIKVLFGEITTSKCLAVQNKKTYDNISSAKDCASRCILYNKCQYFSYCNGSCDMHESFYEEEIQDYDCNCSSYILLSGNGT</sequence>
<organism evidence="3">
    <name type="scientific">Octopus bimaculoides</name>
    <name type="common">California two-spotted octopus</name>
    <dbReference type="NCBI Taxonomy" id="37653"/>
    <lineage>
        <taxon>Eukaryota</taxon>
        <taxon>Metazoa</taxon>
        <taxon>Spiralia</taxon>
        <taxon>Lophotrochozoa</taxon>
        <taxon>Mollusca</taxon>
        <taxon>Cephalopoda</taxon>
        <taxon>Coleoidea</taxon>
        <taxon>Octopodiformes</taxon>
        <taxon>Octopoda</taxon>
        <taxon>Incirrata</taxon>
        <taxon>Octopodidae</taxon>
        <taxon>Octopus</taxon>
    </lineage>
</organism>
<evidence type="ECO:0000313" key="3">
    <source>
        <dbReference type="EMBL" id="KOF72282.1"/>
    </source>
</evidence>
<dbReference type="OrthoDB" id="6061545at2759"/>
<dbReference type="PROSITE" id="PS50948">
    <property type="entry name" value="PAN"/>
    <property type="match status" value="1"/>
</dbReference>
<feature type="chain" id="PRO_5005582778" description="Apple domain-containing protein" evidence="1">
    <location>
        <begin position="34"/>
        <end position="117"/>
    </location>
</feature>
<dbReference type="InterPro" id="IPR003609">
    <property type="entry name" value="Pan_app"/>
</dbReference>
<accession>A0A0L8G5H6</accession>
<dbReference type="EMBL" id="KQ423737">
    <property type="protein sequence ID" value="KOF72282.1"/>
    <property type="molecule type" value="Genomic_DNA"/>
</dbReference>
<name>A0A0L8G5H6_OCTBM</name>